<proteinExistence type="inferred from homology"/>
<comment type="similarity">
    <text evidence="2">Belongs to the class-V pyridoxal-phosphate-dependent aminotransferase family. NifS/IscS subfamily.</text>
</comment>
<evidence type="ECO:0000313" key="11">
    <source>
        <dbReference type="Proteomes" id="UP001259982"/>
    </source>
</evidence>
<keyword evidence="4" id="KW-0479">Metal-binding</keyword>
<evidence type="ECO:0000256" key="5">
    <source>
        <dbReference type="ARBA" id="ARBA00022898"/>
    </source>
</evidence>
<dbReference type="PANTHER" id="PTHR11601:SF34">
    <property type="entry name" value="CYSTEINE DESULFURASE"/>
    <property type="match status" value="1"/>
</dbReference>
<dbReference type="EMBL" id="JAVRHY010000011">
    <property type="protein sequence ID" value="MDT0619156.1"/>
    <property type="molecule type" value="Genomic_DNA"/>
</dbReference>
<dbReference type="Gene3D" id="1.10.260.50">
    <property type="match status" value="1"/>
</dbReference>
<comment type="cofactor">
    <cofactor evidence="1">
        <name>pyridoxal 5'-phosphate</name>
        <dbReference type="ChEBI" id="CHEBI:597326"/>
    </cofactor>
</comment>
<keyword evidence="5" id="KW-0663">Pyridoxal phosphate</keyword>
<dbReference type="Proteomes" id="UP001259982">
    <property type="component" value="Unassembled WGS sequence"/>
</dbReference>
<evidence type="ECO:0000313" key="10">
    <source>
        <dbReference type="EMBL" id="MDT0619156.1"/>
    </source>
</evidence>
<gene>
    <name evidence="10" type="ORF">RM531_11785</name>
</gene>
<dbReference type="Gene3D" id="3.90.1150.10">
    <property type="entry name" value="Aspartate Aminotransferase, domain 1"/>
    <property type="match status" value="1"/>
</dbReference>
<protein>
    <submittedName>
        <fullName evidence="10">Cysteine desulfurase family protein</fullName>
    </submittedName>
</protein>
<organism evidence="10 11">
    <name type="scientific">Spectribacter acetivorans</name>
    <dbReference type="NCBI Taxonomy" id="3075603"/>
    <lineage>
        <taxon>Bacteria</taxon>
        <taxon>Pseudomonadati</taxon>
        <taxon>Pseudomonadota</taxon>
        <taxon>Gammaproteobacteria</taxon>
        <taxon>Salinisphaerales</taxon>
        <taxon>Salinisphaeraceae</taxon>
        <taxon>Spectribacter</taxon>
    </lineage>
</organism>
<dbReference type="InterPro" id="IPR015424">
    <property type="entry name" value="PyrdxlP-dep_Trfase"/>
</dbReference>
<name>A0ABU3BDJ4_9GAMM</name>
<evidence type="ECO:0000256" key="1">
    <source>
        <dbReference type="ARBA" id="ARBA00001933"/>
    </source>
</evidence>
<dbReference type="SUPFAM" id="SSF53383">
    <property type="entry name" value="PLP-dependent transferases"/>
    <property type="match status" value="1"/>
</dbReference>
<accession>A0ABU3BDJ4</accession>
<dbReference type="InterPro" id="IPR015421">
    <property type="entry name" value="PyrdxlP-dep_Trfase_major"/>
</dbReference>
<evidence type="ECO:0000256" key="6">
    <source>
        <dbReference type="ARBA" id="ARBA00023004"/>
    </source>
</evidence>
<comment type="catalytic activity">
    <reaction evidence="8">
        <text>(sulfur carrier)-H + L-cysteine = (sulfur carrier)-SH + L-alanine</text>
        <dbReference type="Rhea" id="RHEA:43892"/>
        <dbReference type="Rhea" id="RHEA-COMP:14737"/>
        <dbReference type="Rhea" id="RHEA-COMP:14739"/>
        <dbReference type="ChEBI" id="CHEBI:29917"/>
        <dbReference type="ChEBI" id="CHEBI:35235"/>
        <dbReference type="ChEBI" id="CHEBI:57972"/>
        <dbReference type="ChEBI" id="CHEBI:64428"/>
        <dbReference type="EC" id="2.8.1.7"/>
    </reaction>
</comment>
<dbReference type="Pfam" id="PF00266">
    <property type="entry name" value="Aminotran_5"/>
    <property type="match status" value="1"/>
</dbReference>
<evidence type="ECO:0000256" key="7">
    <source>
        <dbReference type="ARBA" id="ARBA00023014"/>
    </source>
</evidence>
<evidence type="ECO:0000256" key="4">
    <source>
        <dbReference type="ARBA" id="ARBA00022723"/>
    </source>
</evidence>
<evidence type="ECO:0000259" key="9">
    <source>
        <dbReference type="Pfam" id="PF00266"/>
    </source>
</evidence>
<evidence type="ECO:0000256" key="3">
    <source>
        <dbReference type="ARBA" id="ARBA00022679"/>
    </source>
</evidence>
<dbReference type="InterPro" id="IPR016454">
    <property type="entry name" value="Cysteine_dSase"/>
</dbReference>
<dbReference type="RefSeq" id="WP_311659504.1">
    <property type="nucleotide sequence ID" value="NZ_JAVRHY010000011.1"/>
</dbReference>
<dbReference type="Gene3D" id="3.40.640.10">
    <property type="entry name" value="Type I PLP-dependent aspartate aminotransferase-like (Major domain)"/>
    <property type="match status" value="1"/>
</dbReference>
<dbReference type="PIRSF" id="PIRSF005572">
    <property type="entry name" value="NifS"/>
    <property type="match status" value="1"/>
</dbReference>
<evidence type="ECO:0000256" key="8">
    <source>
        <dbReference type="ARBA" id="ARBA00050776"/>
    </source>
</evidence>
<sequence length="383" mass="39232">MNVYFDHNATTPLDERVLEAMLPHLRGQFGNAASRHASGRTARAAIDAAREQVAALVGAHPGQVVFTAGGTEADNMALKGLSACRPGRLLYSAIEHPAVLETAEAMSVSSATIAVDGQGRVDLADLDRQLAAGDVAVVAVMAANNETGAIQPVAEVADRVRAAGALLHVDGVQGAGKLAMRYPDTGAHTLAVSSHKIYGPKGVGALVLDKRVDIRPLLHGGGQEGGLRGGTQNTAAIVGFGAAAELAEAERAARADHTARLRDRLQAGLAAALPDAVIFAGDVERLPNTLQFAVPGFDGESLLMALDQFGFAVSSGSACASGSGEPSHVLLAMGVDPVVARGAIRVSLGKDNTEDEIDRFLSVLPSVARSQSMPGLNPAVMGG</sequence>
<keyword evidence="11" id="KW-1185">Reference proteome</keyword>
<dbReference type="InterPro" id="IPR000192">
    <property type="entry name" value="Aminotrans_V_dom"/>
</dbReference>
<keyword evidence="6" id="KW-0408">Iron</keyword>
<keyword evidence="7" id="KW-0411">Iron-sulfur</keyword>
<dbReference type="PANTHER" id="PTHR11601">
    <property type="entry name" value="CYSTEINE DESULFURYLASE FAMILY MEMBER"/>
    <property type="match status" value="1"/>
</dbReference>
<reference evidence="10 11" key="1">
    <citation type="submission" date="2023-09" db="EMBL/GenBank/DDBJ databases">
        <authorList>
            <person name="Rey-Velasco X."/>
        </authorList>
    </citation>
    <scope>NUCLEOTIDE SEQUENCE [LARGE SCALE GENOMIC DNA]</scope>
    <source>
        <strain evidence="10 11">P385</strain>
    </source>
</reference>
<keyword evidence="3" id="KW-0808">Transferase</keyword>
<evidence type="ECO:0000256" key="2">
    <source>
        <dbReference type="ARBA" id="ARBA00006490"/>
    </source>
</evidence>
<dbReference type="InterPro" id="IPR015422">
    <property type="entry name" value="PyrdxlP-dep_Trfase_small"/>
</dbReference>
<comment type="caution">
    <text evidence="10">The sequence shown here is derived from an EMBL/GenBank/DDBJ whole genome shotgun (WGS) entry which is preliminary data.</text>
</comment>
<feature type="domain" description="Aminotransferase class V" evidence="9">
    <location>
        <begin position="3"/>
        <end position="360"/>
    </location>
</feature>